<reference evidence="1" key="1">
    <citation type="submission" date="2018-05" db="EMBL/GenBank/DDBJ databases">
        <authorList>
            <person name="Lanie J.A."/>
            <person name="Ng W.-L."/>
            <person name="Kazmierczak K.M."/>
            <person name="Andrzejewski T.M."/>
            <person name="Davidsen T.M."/>
            <person name="Wayne K.J."/>
            <person name="Tettelin H."/>
            <person name="Glass J.I."/>
            <person name="Rusch D."/>
            <person name="Podicherti R."/>
            <person name="Tsui H.-C.T."/>
            <person name="Winkler M.E."/>
        </authorList>
    </citation>
    <scope>NUCLEOTIDE SEQUENCE</scope>
</reference>
<gene>
    <name evidence="1" type="ORF">METZ01_LOCUS216231</name>
</gene>
<proteinExistence type="predicted"/>
<sequence>MKKLYLIIVLLGGLYAQNSVLKQFSDQFADIAEKANPAVVTILTEKKIDLSQTHRNLPQDNDLFRFFFNQPRQREFRSTALGSGVIVDAKKGYIITNNH</sequence>
<dbReference type="EMBL" id="UINC01050432">
    <property type="protein sequence ID" value="SVB63377.1"/>
    <property type="molecule type" value="Genomic_DNA"/>
</dbReference>
<feature type="non-terminal residue" evidence="1">
    <location>
        <position position="99"/>
    </location>
</feature>
<dbReference type="InterPro" id="IPR009003">
    <property type="entry name" value="Peptidase_S1_PA"/>
</dbReference>
<dbReference type="InterPro" id="IPR043504">
    <property type="entry name" value="Peptidase_S1_PA_chymotrypsin"/>
</dbReference>
<dbReference type="SUPFAM" id="SSF50494">
    <property type="entry name" value="Trypsin-like serine proteases"/>
    <property type="match status" value="1"/>
</dbReference>
<dbReference type="AlphaFoldDB" id="A0A382FMN8"/>
<evidence type="ECO:0008006" key="2">
    <source>
        <dbReference type="Google" id="ProtNLM"/>
    </source>
</evidence>
<name>A0A382FMN8_9ZZZZ</name>
<evidence type="ECO:0000313" key="1">
    <source>
        <dbReference type="EMBL" id="SVB63377.1"/>
    </source>
</evidence>
<dbReference type="Gene3D" id="2.40.10.10">
    <property type="entry name" value="Trypsin-like serine proteases"/>
    <property type="match status" value="1"/>
</dbReference>
<organism evidence="1">
    <name type="scientific">marine metagenome</name>
    <dbReference type="NCBI Taxonomy" id="408172"/>
    <lineage>
        <taxon>unclassified sequences</taxon>
        <taxon>metagenomes</taxon>
        <taxon>ecological metagenomes</taxon>
    </lineage>
</organism>
<protein>
    <recommendedName>
        <fullName evidence="2">Peptidase S1 domain-containing protein</fullName>
    </recommendedName>
</protein>
<accession>A0A382FMN8</accession>